<dbReference type="InterPro" id="IPR001128">
    <property type="entry name" value="Cyt_P450"/>
</dbReference>
<dbReference type="PANTHER" id="PTHR46206:SF1">
    <property type="entry name" value="P450, PUTATIVE (EUROFUNG)-RELATED"/>
    <property type="match status" value="1"/>
</dbReference>
<dbReference type="VEuPathDB" id="FungiDB:AN8250"/>
<dbReference type="SUPFAM" id="SSF48264">
    <property type="entry name" value="Cytochrome P450"/>
    <property type="match status" value="1"/>
</dbReference>
<dbReference type="GO" id="GO:0004497">
    <property type="term" value="F:monooxygenase activity"/>
    <property type="evidence" value="ECO:0007669"/>
    <property type="project" value="UniProtKB-KW"/>
</dbReference>
<keyword evidence="5 13" id="KW-0812">Transmembrane</keyword>
<evidence type="ECO:0000256" key="2">
    <source>
        <dbReference type="ARBA" id="ARBA00004370"/>
    </source>
</evidence>
<keyword evidence="8" id="KW-0560">Oxidoreductase</keyword>
<feature type="binding site" description="axial binding residue" evidence="12">
    <location>
        <position position="453"/>
    </location>
    <ligand>
        <name>heme</name>
        <dbReference type="ChEBI" id="CHEBI:30413"/>
    </ligand>
    <ligandPart>
        <name>Fe</name>
        <dbReference type="ChEBI" id="CHEBI:18248"/>
    </ligandPart>
</feature>
<feature type="transmembrane region" description="Helical" evidence="13">
    <location>
        <begin position="6"/>
        <end position="26"/>
    </location>
</feature>
<evidence type="ECO:0000256" key="5">
    <source>
        <dbReference type="ARBA" id="ARBA00022692"/>
    </source>
</evidence>
<dbReference type="HOGENOM" id="CLU_022195_9_0_1"/>
<reference evidence="15" key="2">
    <citation type="journal article" date="2009" name="Fungal Genet. Biol.">
        <title>The 2008 update of the Aspergillus nidulans genome annotation: a community effort.</title>
        <authorList>
            <person name="Wortman J.R."/>
            <person name="Gilsenan J.M."/>
            <person name="Joardar V."/>
            <person name="Deegan J."/>
            <person name="Clutterbuck J."/>
            <person name="Andersen M.R."/>
            <person name="Archer D."/>
            <person name="Bencina M."/>
            <person name="Braus G."/>
            <person name="Coutinho P."/>
            <person name="von Dohren H."/>
            <person name="Doonan J."/>
            <person name="Driessen A.J."/>
            <person name="Durek P."/>
            <person name="Espeso E."/>
            <person name="Fekete E."/>
            <person name="Flipphi M."/>
            <person name="Estrada C.G."/>
            <person name="Geysens S."/>
            <person name="Goldman G."/>
            <person name="de Groot P.W."/>
            <person name="Hansen K."/>
            <person name="Harris S.D."/>
            <person name="Heinekamp T."/>
            <person name="Helmstaedt K."/>
            <person name="Henrissat B."/>
            <person name="Hofmann G."/>
            <person name="Homan T."/>
            <person name="Horio T."/>
            <person name="Horiuchi H."/>
            <person name="James S."/>
            <person name="Jones M."/>
            <person name="Karaffa L."/>
            <person name="Karanyi Z."/>
            <person name="Kato M."/>
            <person name="Keller N."/>
            <person name="Kelly D.E."/>
            <person name="Kiel J.A."/>
            <person name="Kim J.M."/>
            <person name="van der Klei I.J."/>
            <person name="Klis F.M."/>
            <person name="Kovalchuk A."/>
            <person name="Krasevec N."/>
            <person name="Kubicek C.P."/>
            <person name="Liu B."/>
            <person name="Maccabe A."/>
            <person name="Meyer V."/>
            <person name="Mirabito P."/>
            <person name="Miskei M."/>
            <person name="Mos M."/>
            <person name="Mullins J."/>
            <person name="Nelson D.R."/>
            <person name="Nielsen J."/>
            <person name="Oakley B.R."/>
            <person name="Osmani S.A."/>
            <person name="Pakula T."/>
            <person name="Paszewski A."/>
            <person name="Paulsen I."/>
            <person name="Pilsyk S."/>
            <person name="Pocsi I."/>
            <person name="Punt P.J."/>
            <person name="Ram A.F."/>
            <person name="Ren Q."/>
            <person name="Robellet X."/>
            <person name="Robson G."/>
            <person name="Seiboth B."/>
            <person name="van Solingen P."/>
            <person name="Specht T."/>
            <person name="Sun J."/>
            <person name="Taheri-Talesh N."/>
            <person name="Takeshita N."/>
            <person name="Ussery D."/>
            <person name="vanKuyk P.A."/>
            <person name="Visser H."/>
            <person name="van de Vondervoort P.J."/>
            <person name="de Vries R.P."/>
            <person name="Walton J."/>
            <person name="Xiang X."/>
            <person name="Xiong Y."/>
            <person name="Zeng A.P."/>
            <person name="Brandt B.W."/>
            <person name="Cornell M.J."/>
            <person name="van den Hondel C.A."/>
            <person name="Visser J."/>
            <person name="Oliver S.G."/>
            <person name="Turner G."/>
        </authorList>
    </citation>
    <scope>GENOME REANNOTATION</scope>
    <source>
        <strain evidence="15">FGSC A4 / ATCC 38163 / CBS 112.46 / NRRL 194 / M139</strain>
    </source>
</reference>
<evidence type="ECO:0000313" key="15">
    <source>
        <dbReference type="Proteomes" id="UP000000560"/>
    </source>
</evidence>
<evidence type="ECO:0000256" key="7">
    <source>
        <dbReference type="ARBA" id="ARBA00022989"/>
    </source>
</evidence>
<keyword evidence="11 13" id="KW-0472">Membrane</keyword>
<dbReference type="Pfam" id="PF00067">
    <property type="entry name" value="p450"/>
    <property type="match status" value="1"/>
</dbReference>
<dbReference type="GO" id="GO:0019748">
    <property type="term" value="P:secondary metabolic process"/>
    <property type="evidence" value="ECO:0000318"/>
    <property type="project" value="GO_Central"/>
</dbReference>
<dbReference type="PRINTS" id="PR00465">
    <property type="entry name" value="EP450IV"/>
</dbReference>
<dbReference type="GO" id="GO:0016020">
    <property type="term" value="C:membrane"/>
    <property type="evidence" value="ECO:0007669"/>
    <property type="project" value="UniProtKB-SubCell"/>
</dbReference>
<dbReference type="InterPro" id="IPR002403">
    <property type="entry name" value="Cyt_P450_E_grp-IV"/>
</dbReference>
<dbReference type="Proteomes" id="UP000000560">
    <property type="component" value="Chromosome II"/>
</dbReference>
<accession>C8V7H6</accession>
<dbReference type="KEGG" id="ani:ANIA_08250"/>
<keyword evidence="6 12" id="KW-0479">Metal-binding</keyword>
<evidence type="ECO:0000313" key="14">
    <source>
        <dbReference type="EMBL" id="CBF74206.1"/>
    </source>
</evidence>
<keyword evidence="9 12" id="KW-0408">Iron</keyword>
<dbReference type="GO" id="GO:0005506">
    <property type="term" value="F:iron ion binding"/>
    <property type="evidence" value="ECO:0007669"/>
    <property type="project" value="InterPro"/>
</dbReference>
<dbReference type="EMBL" id="BN001302">
    <property type="protein sequence ID" value="CBF74206.1"/>
    <property type="molecule type" value="Genomic_DNA"/>
</dbReference>
<evidence type="ECO:0000256" key="13">
    <source>
        <dbReference type="SAM" id="Phobius"/>
    </source>
</evidence>
<dbReference type="eggNOG" id="KOG0157">
    <property type="taxonomic scope" value="Eukaryota"/>
</dbReference>
<evidence type="ECO:0000256" key="6">
    <source>
        <dbReference type="ARBA" id="ARBA00022723"/>
    </source>
</evidence>
<organism evidence="14 15">
    <name type="scientific">Emericella nidulans (strain FGSC A4 / ATCC 38163 / CBS 112.46 / NRRL 194 / M139)</name>
    <name type="common">Aspergillus nidulans</name>
    <dbReference type="NCBI Taxonomy" id="227321"/>
    <lineage>
        <taxon>Eukaryota</taxon>
        <taxon>Fungi</taxon>
        <taxon>Dikarya</taxon>
        <taxon>Ascomycota</taxon>
        <taxon>Pezizomycotina</taxon>
        <taxon>Eurotiomycetes</taxon>
        <taxon>Eurotiomycetidae</taxon>
        <taxon>Eurotiales</taxon>
        <taxon>Aspergillaceae</taxon>
        <taxon>Aspergillus</taxon>
        <taxon>Aspergillus subgen. Nidulantes</taxon>
    </lineage>
</organism>
<dbReference type="AlphaFoldDB" id="Q5ATY0"/>
<dbReference type="GeneID" id="2869211"/>
<keyword evidence="15" id="KW-1185">Reference proteome</keyword>
<dbReference type="OrthoDB" id="1844152at2759"/>
<dbReference type="GO" id="GO:0016705">
    <property type="term" value="F:oxidoreductase activity, acting on paired donors, with incorporation or reduction of molecular oxygen"/>
    <property type="evidence" value="ECO:0007669"/>
    <property type="project" value="InterPro"/>
</dbReference>
<name>Q5ATY0_EMENI</name>
<evidence type="ECO:0000256" key="4">
    <source>
        <dbReference type="ARBA" id="ARBA00022617"/>
    </source>
</evidence>
<sequence>MSTAWTNSWIAIAVTTFLVAVFVLLYSAPQSEIDIPLVRDRGRKRFRTSTFVSYLFNANDILQEAYDTYLKHGKTCRVPDKSLGTMILIPNRYMKWMLSQPTGVLNSYEAIAEIVQARWTLGDTRYLSDDWHLNMLRDALRPLSKSGIVEFQEELERSMEDVLGNDHVNWKDVNPTIATKRIILQATTRYLVGSPLCADEQFLRWILIFIEWITPVGELLRLTPRGLRSVVGHIFSIPRFIVIQKLKAILRPQYDKRLSFIRSGQSPEDGPQDLLQMMMRDLYERNSTDLNLHFITINVLVFVIAAVVQTYMLAPSVLYDILESNAEYNTISKLQEELVCVLGEPAQGQRWSQNEARQMAKLDSVLRESLRTNTLVSQTMPRKVMVDSLQTPDGITLPRGATVALLARAAQTDPDIYPNPNKFIPFRHAVPGGKQFAATGENFLAFGHAKHACPGRFLVSVELKMLVAHILRHYHIELPAEYGGKRPKAVWFTDLNLPPQHGVIRVKRCV</sequence>
<keyword evidence="10" id="KW-0503">Monooxygenase</keyword>
<dbReference type="GO" id="GO:0020037">
    <property type="term" value="F:heme binding"/>
    <property type="evidence" value="ECO:0007669"/>
    <property type="project" value="InterPro"/>
</dbReference>
<proteinExistence type="inferred from homology"/>
<dbReference type="OMA" id="HTFLNCV"/>
<evidence type="ECO:0000256" key="9">
    <source>
        <dbReference type="ARBA" id="ARBA00023004"/>
    </source>
</evidence>
<keyword evidence="7 13" id="KW-1133">Transmembrane helix</keyword>
<comment type="similarity">
    <text evidence="3">Belongs to the cytochrome P450 family.</text>
</comment>
<dbReference type="PANTHER" id="PTHR46206">
    <property type="entry name" value="CYTOCHROME P450"/>
    <property type="match status" value="1"/>
</dbReference>
<feature type="transmembrane region" description="Helical" evidence="13">
    <location>
        <begin position="290"/>
        <end position="314"/>
    </location>
</feature>
<evidence type="ECO:0000256" key="11">
    <source>
        <dbReference type="ARBA" id="ARBA00023136"/>
    </source>
</evidence>
<dbReference type="CDD" id="cd11041">
    <property type="entry name" value="CYP503A1-like"/>
    <property type="match status" value="1"/>
</dbReference>
<evidence type="ECO:0000256" key="10">
    <source>
        <dbReference type="ARBA" id="ARBA00023033"/>
    </source>
</evidence>
<gene>
    <name evidence="14" type="ORF">ANIA_08250</name>
</gene>
<evidence type="ECO:0000256" key="1">
    <source>
        <dbReference type="ARBA" id="ARBA00001971"/>
    </source>
</evidence>
<protein>
    <submittedName>
        <fullName evidence="14">Cytochrome P450, putative (Eurofung)</fullName>
    </submittedName>
</protein>
<dbReference type="RefSeq" id="XP_681519.1">
    <property type="nucleotide sequence ID" value="XM_676427.1"/>
</dbReference>
<comment type="subcellular location">
    <subcellularLocation>
        <location evidence="2">Membrane</location>
    </subcellularLocation>
</comment>
<evidence type="ECO:0000256" key="12">
    <source>
        <dbReference type="PIRSR" id="PIRSR602403-1"/>
    </source>
</evidence>
<evidence type="ECO:0000256" key="3">
    <source>
        <dbReference type="ARBA" id="ARBA00010617"/>
    </source>
</evidence>
<comment type="cofactor">
    <cofactor evidence="1 12">
        <name>heme</name>
        <dbReference type="ChEBI" id="CHEBI:30413"/>
    </cofactor>
</comment>
<keyword evidence="4 12" id="KW-0349">Heme</keyword>
<accession>Q5ATY0</accession>
<evidence type="ECO:0000256" key="8">
    <source>
        <dbReference type="ARBA" id="ARBA00023002"/>
    </source>
</evidence>
<dbReference type="Gene3D" id="1.10.630.10">
    <property type="entry name" value="Cytochrome P450"/>
    <property type="match status" value="1"/>
</dbReference>
<reference evidence="15" key="1">
    <citation type="journal article" date="2005" name="Nature">
        <title>Sequencing of Aspergillus nidulans and comparative analysis with A. fumigatus and A. oryzae.</title>
        <authorList>
            <person name="Galagan J.E."/>
            <person name="Calvo S.E."/>
            <person name="Cuomo C."/>
            <person name="Ma L.J."/>
            <person name="Wortman J.R."/>
            <person name="Batzoglou S."/>
            <person name="Lee S.I."/>
            <person name="Basturkmen M."/>
            <person name="Spevak C.C."/>
            <person name="Clutterbuck J."/>
            <person name="Kapitonov V."/>
            <person name="Jurka J."/>
            <person name="Scazzocchio C."/>
            <person name="Farman M."/>
            <person name="Butler J."/>
            <person name="Purcell S."/>
            <person name="Harris S."/>
            <person name="Braus G.H."/>
            <person name="Draht O."/>
            <person name="Busch S."/>
            <person name="D'Enfert C."/>
            <person name="Bouchier C."/>
            <person name="Goldman G.H."/>
            <person name="Bell-Pedersen D."/>
            <person name="Griffiths-Jones S."/>
            <person name="Doonan J.H."/>
            <person name="Yu J."/>
            <person name="Vienken K."/>
            <person name="Pain A."/>
            <person name="Freitag M."/>
            <person name="Selker E.U."/>
            <person name="Archer D.B."/>
            <person name="Penalva M.A."/>
            <person name="Oakley B.R."/>
            <person name="Momany M."/>
            <person name="Tanaka T."/>
            <person name="Kumagai T."/>
            <person name="Asai K."/>
            <person name="Machida M."/>
            <person name="Nierman W.C."/>
            <person name="Denning D.W."/>
            <person name="Caddick M."/>
            <person name="Hynes M."/>
            <person name="Paoletti M."/>
            <person name="Fischer R."/>
            <person name="Miller B."/>
            <person name="Dyer P."/>
            <person name="Sachs M.S."/>
            <person name="Osmani S.A."/>
            <person name="Birren B.W."/>
        </authorList>
    </citation>
    <scope>NUCLEOTIDE SEQUENCE [LARGE SCALE GENOMIC DNA]</scope>
    <source>
        <strain evidence="15">FGSC A4 / ATCC 38163 / CBS 112.46 / NRRL 194 / M139</strain>
    </source>
</reference>
<dbReference type="InterPro" id="IPR036396">
    <property type="entry name" value="Cyt_P450_sf"/>
</dbReference>
<dbReference type="InParanoid" id="Q5ATY0"/>